<sequence length="519" mass="59152">MKFQREIFPHLAGPNSGLWGRADQYWQNQLSTPRLYRLAIALAIVFLCSCAYVLFTETTSENLNCLSNKFKGFNIPPASSPSPTLPQDPHSNFTLDTPSLIFSRGNYDRNSTTTSLHNIVFGIGAAAKTWNSRQRYMKQWWRPKEMRGFVWLDEPVANCSDSLPPCKISADTSQFTYTNVRGPRSAVRIARIVTETFRLGLPDVHWFVMGDDDTFFVAENLVKVLSKYDHNLFYYIGSSSESHQQNLEFSYNMAFGGGGFAISYPLAKALESMQDDCLQRYPSLYGSDERIQACLAELGVPLTKEPGFHQFDIHGDAFGFLSAHPLTPFISMHHLDKIYPLFPKMNQERALQHLSKAIKVEPGGIFQQSICYEKTRNISISVSWGYVVQIVGGILPAREFEIPTRTFSTWRKSKSAGSYTFTTRPYPENSCQKPLRYYLASTGNAKNEHLSNNYLREVPGADCSWMKPVFQHLQWIRVVKERLDENWLQGPRRQCCQVSDFGKSFMEIRVKNCKEGTSI</sequence>
<keyword evidence="2" id="KW-1185">Reference proteome</keyword>
<evidence type="ECO:0000313" key="2">
    <source>
        <dbReference type="Proteomes" id="UP001162992"/>
    </source>
</evidence>
<name>A0ACC2BDM9_DIPCM</name>
<dbReference type="Proteomes" id="UP001162992">
    <property type="component" value="Chromosome 16"/>
</dbReference>
<organism evidence="1 2">
    <name type="scientific">Diphasiastrum complanatum</name>
    <name type="common">Issler's clubmoss</name>
    <name type="synonym">Lycopodium complanatum</name>
    <dbReference type="NCBI Taxonomy" id="34168"/>
    <lineage>
        <taxon>Eukaryota</taxon>
        <taxon>Viridiplantae</taxon>
        <taxon>Streptophyta</taxon>
        <taxon>Embryophyta</taxon>
        <taxon>Tracheophyta</taxon>
        <taxon>Lycopodiopsida</taxon>
        <taxon>Lycopodiales</taxon>
        <taxon>Lycopodiaceae</taxon>
        <taxon>Lycopodioideae</taxon>
        <taxon>Diphasiastrum</taxon>
    </lineage>
</organism>
<protein>
    <submittedName>
        <fullName evidence="1">Uncharacterized protein</fullName>
    </submittedName>
</protein>
<comment type="caution">
    <text evidence="1">The sequence shown here is derived from an EMBL/GenBank/DDBJ whole genome shotgun (WGS) entry which is preliminary data.</text>
</comment>
<accession>A0ACC2BDM9</accession>
<proteinExistence type="predicted"/>
<reference evidence="2" key="1">
    <citation type="journal article" date="2024" name="Proc. Natl. Acad. Sci. U.S.A.">
        <title>Extraordinary preservation of gene collinearity over three hundred million years revealed in homosporous lycophytes.</title>
        <authorList>
            <person name="Li C."/>
            <person name="Wickell D."/>
            <person name="Kuo L.Y."/>
            <person name="Chen X."/>
            <person name="Nie B."/>
            <person name="Liao X."/>
            <person name="Peng D."/>
            <person name="Ji J."/>
            <person name="Jenkins J."/>
            <person name="Williams M."/>
            <person name="Shu S."/>
            <person name="Plott C."/>
            <person name="Barry K."/>
            <person name="Rajasekar S."/>
            <person name="Grimwood J."/>
            <person name="Han X."/>
            <person name="Sun S."/>
            <person name="Hou Z."/>
            <person name="He W."/>
            <person name="Dai G."/>
            <person name="Sun C."/>
            <person name="Schmutz J."/>
            <person name="Leebens-Mack J.H."/>
            <person name="Li F.W."/>
            <person name="Wang L."/>
        </authorList>
    </citation>
    <scope>NUCLEOTIDE SEQUENCE [LARGE SCALE GENOMIC DNA]</scope>
    <source>
        <strain evidence="2">cv. PW_Plant_1</strain>
    </source>
</reference>
<evidence type="ECO:0000313" key="1">
    <source>
        <dbReference type="EMBL" id="KAJ7527906.1"/>
    </source>
</evidence>
<gene>
    <name evidence="1" type="ORF">O6H91_16G075600</name>
</gene>
<dbReference type="EMBL" id="CM055107">
    <property type="protein sequence ID" value="KAJ7527906.1"/>
    <property type="molecule type" value="Genomic_DNA"/>
</dbReference>